<dbReference type="InterPro" id="IPR011990">
    <property type="entry name" value="TPR-like_helical_dom_sf"/>
</dbReference>
<accession>A0A8J4GP12</accession>
<sequence length="208" mass="21368">AAGAVMVPVAPCFRSGGALSGVSARVPAAAVVTTSASTRCLSNPNTATIDTSTAQQGSVCTYLNYASAMASVGSSTGGCCPEGTGHLIAYAVEAARRYAAVLEAVGLWAAAGEVLNACLCAAGERWGHRSSRMAALLTQLGRLQQMQGLYRTAEVTWRQALEALDSIYGPDGVPVLQCRVALAQVLAALREPEAETMMRDAMASLDAA</sequence>
<dbReference type="AlphaFoldDB" id="A0A8J4GP12"/>
<proteinExistence type="predicted"/>
<reference evidence="1" key="1">
    <citation type="journal article" date="2021" name="Proc. Natl. Acad. Sci. U.S.A.">
        <title>Three genomes in the algal genus Volvox reveal the fate of a haploid sex-determining region after a transition to homothallism.</title>
        <authorList>
            <person name="Yamamoto K."/>
            <person name="Hamaji T."/>
            <person name="Kawai-Toyooka H."/>
            <person name="Matsuzaki R."/>
            <person name="Takahashi F."/>
            <person name="Nishimura Y."/>
            <person name="Kawachi M."/>
            <person name="Noguchi H."/>
            <person name="Minakuchi Y."/>
            <person name="Umen J.G."/>
            <person name="Toyoda A."/>
            <person name="Nozaki H."/>
        </authorList>
    </citation>
    <scope>NUCLEOTIDE SEQUENCE</scope>
    <source>
        <strain evidence="1">NIES-3785</strain>
    </source>
</reference>
<evidence type="ECO:0000313" key="1">
    <source>
        <dbReference type="EMBL" id="GIM11986.1"/>
    </source>
</evidence>
<dbReference type="Proteomes" id="UP000722791">
    <property type="component" value="Unassembled WGS sequence"/>
</dbReference>
<evidence type="ECO:0000313" key="2">
    <source>
        <dbReference type="Proteomes" id="UP000722791"/>
    </source>
</evidence>
<feature type="non-terminal residue" evidence="1">
    <location>
        <position position="208"/>
    </location>
</feature>
<dbReference type="Pfam" id="PF13424">
    <property type="entry name" value="TPR_12"/>
    <property type="match status" value="1"/>
</dbReference>
<feature type="non-terminal residue" evidence="1">
    <location>
        <position position="1"/>
    </location>
</feature>
<dbReference type="SUPFAM" id="SSF48452">
    <property type="entry name" value="TPR-like"/>
    <property type="match status" value="1"/>
</dbReference>
<name>A0A8J4GP12_9CHLO</name>
<organism evidence="1 2">
    <name type="scientific">Volvox reticuliferus</name>
    <dbReference type="NCBI Taxonomy" id="1737510"/>
    <lineage>
        <taxon>Eukaryota</taxon>
        <taxon>Viridiplantae</taxon>
        <taxon>Chlorophyta</taxon>
        <taxon>core chlorophytes</taxon>
        <taxon>Chlorophyceae</taxon>
        <taxon>CS clade</taxon>
        <taxon>Chlamydomonadales</taxon>
        <taxon>Volvocaceae</taxon>
        <taxon>Volvox</taxon>
    </lineage>
</organism>
<dbReference type="Gene3D" id="1.25.40.10">
    <property type="entry name" value="Tetratricopeptide repeat domain"/>
    <property type="match status" value="1"/>
</dbReference>
<gene>
    <name evidence="1" type="ORF">Vretimale_15417</name>
</gene>
<comment type="caution">
    <text evidence="1">The sequence shown here is derived from an EMBL/GenBank/DDBJ whole genome shotgun (WGS) entry which is preliminary data.</text>
</comment>
<protein>
    <submittedName>
        <fullName evidence="1">Uncharacterized protein</fullName>
    </submittedName>
</protein>
<dbReference type="EMBL" id="BNCQ01000041">
    <property type="protein sequence ID" value="GIM11986.1"/>
    <property type="molecule type" value="Genomic_DNA"/>
</dbReference>